<protein>
    <submittedName>
        <fullName evidence="6">Sulfide dehydrogenase (Flavocytochrome), flavoprotein subunit</fullName>
    </submittedName>
</protein>
<feature type="domain" description="Flavocytochrome c sulphide dehydrogenase flavin-binding" evidence="4">
    <location>
        <begin position="361"/>
        <end position="423"/>
    </location>
</feature>
<dbReference type="InterPro" id="IPR036188">
    <property type="entry name" value="FAD/NAD-bd_sf"/>
</dbReference>
<dbReference type="SUPFAM" id="SSF55424">
    <property type="entry name" value="FAD/NAD-linked reductases, dimerisation (C-terminal) domain"/>
    <property type="match status" value="1"/>
</dbReference>
<dbReference type="AlphaFoldDB" id="S6AEN0"/>
<name>S6AEN0_SULDS</name>
<dbReference type="PROSITE" id="PS51318">
    <property type="entry name" value="TAT"/>
    <property type="match status" value="1"/>
</dbReference>
<evidence type="ECO:0000313" key="7">
    <source>
        <dbReference type="Proteomes" id="UP000015559"/>
    </source>
</evidence>
<dbReference type="InterPro" id="IPR023753">
    <property type="entry name" value="FAD/NAD-binding_dom"/>
</dbReference>
<dbReference type="InterPro" id="IPR015323">
    <property type="entry name" value="FlavoCytC_S_DH_flav-bd"/>
</dbReference>
<dbReference type="NCBIfam" id="TIGR01409">
    <property type="entry name" value="TAT_signal_seq"/>
    <property type="match status" value="1"/>
</dbReference>
<dbReference type="InterPro" id="IPR049386">
    <property type="entry name" value="FCSD_central"/>
</dbReference>
<keyword evidence="2" id="KW-0274">FAD</keyword>
<dbReference type="PANTHER" id="PTHR43755">
    <property type="match status" value="1"/>
</dbReference>
<organism evidence="6 7">
    <name type="scientific">Sulfuricella denitrificans (strain DSM 22764 / NBRC 105220 / skB26)</name>
    <dbReference type="NCBI Taxonomy" id="1163617"/>
    <lineage>
        <taxon>Bacteria</taxon>
        <taxon>Pseudomonadati</taxon>
        <taxon>Pseudomonadota</taxon>
        <taxon>Betaproteobacteria</taxon>
        <taxon>Nitrosomonadales</taxon>
        <taxon>Sulfuricellaceae</taxon>
        <taxon>Sulfuricella</taxon>
    </lineage>
</organism>
<dbReference type="InterPro" id="IPR016156">
    <property type="entry name" value="FAD/NAD-linked_Rdtase_dimer_sf"/>
</dbReference>
<evidence type="ECO:0000313" key="6">
    <source>
        <dbReference type="EMBL" id="BAN34231.1"/>
    </source>
</evidence>
<dbReference type="InterPro" id="IPR006311">
    <property type="entry name" value="TAT_signal"/>
</dbReference>
<dbReference type="STRING" id="1163617.SCD_n00382"/>
<dbReference type="OrthoDB" id="9802771at2"/>
<dbReference type="Pfam" id="PF09242">
    <property type="entry name" value="FCSD-flav_bind"/>
    <property type="match status" value="1"/>
</dbReference>
<dbReference type="HOGENOM" id="CLU_030742_0_0_4"/>
<dbReference type="Proteomes" id="UP000015559">
    <property type="component" value="Chromosome"/>
</dbReference>
<dbReference type="InterPro" id="IPR019546">
    <property type="entry name" value="TAT_signal_bac_arc"/>
</dbReference>
<evidence type="ECO:0000259" key="3">
    <source>
        <dbReference type="Pfam" id="PF07992"/>
    </source>
</evidence>
<gene>
    <name evidence="6" type="primary">soxF</name>
    <name evidence="6" type="ORF">SCD_n00382</name>
</gene>
<keyword evidence="7" id="KW-1185">Reference proteome</keyword>
<evidence type="ECO:0000256" key="1">
    <source>
        <dbReference type="ARBA" id="ARBA00022630"/>
    </source>
</evidence>
<dbReference type="GO" id="GO:0016491">
    <property type="term" value="F:oxidoreductase activity"/>
    <property type="evidence" value="ECO:0007669"/>
    <property type="project" value="InterPro"/>
</dbReference>
<evidence type="ECO:0000259" key="4">
    <source>
        <dbReference type="Pfam" id="PF09242"/>
    </source>
</evidence>
<dbReference type="SUPFAM" id="SSF51905">
    <property type="entry name" value="FAD/NAD(P)-binding domain"/>
    <property type="match status" value="2"/>
</dbReference>
<keyword evidence="1" id="KW-0285">Flavoprotein</keyword>
<feature type="domain" description="Sulfide dehydrogenase [flavocytochrome c] flavoprotein chain central" evidence="5">
    <location>
        <begin position="171"/>
        <end position="284"/>
    </location>
</feature>
<dbReference type="InterPro" id="IPR052541">
    <property type="entry name" value="SQRD"/>
</dbReference>
<dbReference type="Gene3D" id="3.90.760.10">
    <property type="entry name" value="Flavocytochrome c sulphide dehydrogenase, flavin-binding domain"/>
    <property type="match status" value="1"/>
</dbReference>
<dbReference type="Pfam" id="PF21706">
    <property type="entry name" value="FCSD_central"/>
    <property type="match status" value="1"/>
</dbReference>
<dbReference type="Gene3D" id="3.50.50.60">
    <property type="entry name" value="FAD/NAD(P)-binding domain"/>
    <property type="match status" value="2"/>
</dbReference>
<dbReference type="Pfam" id="PF07992">
    <property type="entry name" value="Pyr_redox_2"/>
    <property type="match status" value="1"/>
</dbReference>
<reference evidence="6 7" key="1">
    <citation type="journal article" date="2012" name="Appl. Environ. Microbiol.">
        <title>Draft genome sequence of a psychrotolerant sulfur-oxidizing bacterium, Sulfuricella denitrificans skB26, and proteomic insights into cold adaptation.</title>
        <authorList>
            <person name="Watanabe T."/>
            <person name="Kojima H."/>
            <person name="Fukui M."/>
        </authorList>
    </citation>
    <scope>NUCLEOTIDE SEQUENCE [LARGE SCALE GENOMIC DNA]</scope>
    <source>
        <strain evidence="7">skB26</strain>
    </source>
</reference>
<dbReference type="EMBL" id="AP013066">
    <property type="protein sequence ID" value="BAN34231.1"/>
    <property type="molecule type" value="Genomic_DNA"/>
</dbReference>
<feature type="domain" description="FAD/NAD(P)-binding" evidence="3">
    <location>
        <begin position="40"/>
        <end position="152"/>
    </location>
</feature>
<dbReference type="PANTHER" id="PTHR43755:SF1">
    <property type="entry name" value="FAD-DEPENDENT PYRIDINE NUCLEOTIDE-DISULPHIDE OXIDOREDUCTASE"/>
    <property type="match status" value="1"/>
</dbReference>
<evidence type="ECO:0000259" key="5">
    <source>
        <dbReference type="Pfam" id="PF21706"/>
    </source>
</evidence>
<dbReference type="RefSeq" id="WP_009206824.1">
    <property type="nucleotide sequence ID" value="NC_022357.1"/>
</dbReference>
<sequence length="425" mass="45997">MSNMDRRSFIKLLGAATGVGLAGAPFITSAAEMLPKKGRRVVVIGGGYGGSIVAKYIRINDPSIEVVMIERDKKFVSCPFSNTVIGGFRDIKDNTITYENLAANNGIKVVYDEVTAVDTSAKKVVVSGGTISYDRLVLSPGIDFRFEEIEGYDPVATPKVIPHAWKAGEQTLLLRKQLVDLPKGGTVVMSIPVTPFRCPPGPYERISMMAWHLKNHNPTAKIIVLDANPDIVSKGPLFKKAWAKHYEGMIDYRPGNKVTKVDNKKRSVDTGVEEIKGDLVNLVPPQKAGMIAHKAGVVGEDKKWCPVNQLSFESTLAKDVHIIGDSCMAGAMPKSGYSANSQAKVCATNIVQLMNGQDLIDPSHTNVCYSYVTENEAISVAAVYKVAEGKTIAVANSGGVSPDLSELEAIYARSWIKNILHEMSS</sequence>
<accession>S6AEN0</accession>
<dbReference type="InterPro" id="IPR037092">
    <property type="entry name" value="FlavoCytC_S_DH_flav-bd_sf"/>
</dbReference>
<dbReference type="KEGG" id="sdr:SCD_n00382"/>
<dbReference type="eggNOG" id="COG0446">
    <property type="taxonomic scope" value="Bacteria"/>
</dbReference>
<dbReference type="GO" id="GO:0050660">
    <property type="term" value="F:flavin adenine dinucleotide binding"/>
    <property type="evidence" value="ECO:0007669"/>
    <property type="project" value="InterPro"/>
</dbReference>
<evidence type="ECO:0000256" key="2">
    <source>
        <dbReference type="ARBA" id="ARBA00022827"/>
    </source>
</evidence>
<proteinExistence type="predicted"/>